<reference evidence="1" key="1">
    <citation type="journal article" date="2015" name="Nature">
        <title>Complex archaea that bridge the gap between prokaryotes and eukaryotes.</title>
        <authorList>
            <person name="Spang A."/>
            <person name="Saw J.H."/>
            <person name="Jorgensen S.L."/>
            <person name="Zaremba-Niedzwiedzka K."/>
            <person name="Martijn J."/>
            <person name="Lind A.E."/>
            <person name="van Eijk R."/>
            <person name="Schleper C."/>
            <person name="Guy L."/>
            <person name="Ettema T.J."/>
        </authorList>
    </citation>
    <scope>NUCLEOTIDE SEQUENCE</scope>
</reference>
<protein>
    <submittedName>
        <fullName evidence="1">Uncharacterized protein</fullName>
    </submittedName>
</protein>
<organism evidence="1">
    <name type="scientific">marine sediment metagenome</name>
    <dbReference type="NCBI Taxonomy" id="412755"/>
    <lineage>
        <taxon>unclassified sequences</taxon>
        <taxon>metagenomes</taxon>
        <taxon>ecological metagenomes</taxon>
    </lineage>
</organism>
<gene>
    <name evidence="1" type="ORF">LCGC14_2239260</name>
</gene>
<sequence length="122" mass="13472">MDSYECGGGLVGGNDGHLVHSSYSSYDFDSMDKTARGIIRRIIMYRHKGWENPYTLKDLVAKPKGNPIDMSNVPEMIAFETGADAMLEGLIKEGLYNDAVYGFNGEVPRRGHLVFIPEEGGI</sequence>
<evidence type="ECO:0000313" key="1">
    <source>
        <dbReference type="EMBL" id="KKL57048.1"/>
    </source>
</evidence>
<accession>A0A0F9D5M8</accession>
<comment type="caution">
    <text evidence="1">The sequence shown here is derived from an EMBL/GenBank/DDBJ whole genome shotgun (WGS) entry which is preliminary data.</text>
</comment>
<proteinExistence type="predicted"/>
<dbReference type="AlphaFoldDB" id="A0A0F9D5M8"/>
<dbReference type="EMBL" id="LAZR01030295">
    <property type="protein sequence ID" value="KKL57048.1"/>
    <property type="molecule type" value="Genomic_DNA"/>
</dbReference>
<name>A0A0F9D5M8_9ZZZZ</name>